<dbReference type="EMBL" id="CP036501">
    <property type="protein sequence ID" value="UZP73456.1"/>
    <property type="molecule type" value="Genomic_DNA"/>
</dbReference>
<keyword evidence="3" id="KW-1185">Reference proteome</keyword>
<dbReference type="InterPro" id="IPR050228">
    <property type="entry name" value="Carboxylesterase_BioH"/>
</dbReference>
<dbReference type="Gene3D" id="3.40.50.1820">
    <property type="entry name" value="alpha/beta hydrolase"/>
    <property type="match status" value="1"/>
</dbReference>
<dbReference type="SUPFAM" id="SSF53474">
    <property type="entry name" value="alpha/beta-Hydrolases"/>
    <property type="match status" value="1"/>
</dbReference>
<protein>
    <submittedName>
        <fullName evidence="2">Alpha/beta hydrolase</fullName>
    </submittedName>
</protein>
<dbReference type="PANTHER" id="PTHR43194">
    <property type="entry name" value="HYDROLASE ALPHA/BETA FOLD FAMILY"/>
    <property type="match status" value="1"/>
</dbReference>
<keyword evidence="2" id="KW-0378">Hydrolase</keyword>
<name>A0ABY6Q5B0_9GAMM</name>
<evidence type="ECO:0000313" key="3">
    <source>
        <dbReference type="Proteomes" id="UP001317963"/>
    </source>
</evidence>
<dbReference type="InterPro" id="IPR029058">
    <property type="entry name" value="AB_hydrolase_fold"/>
</dbReference>
<organism evidence="2 3">
    <name type="scientific">Candidatus Paraluminiphilus aquimaris</name>
    <dbReference type="NCBI Taxonomy" id="2518994"/>
    <lineage>
        <taxon>Bacteria</taxon>
        <taxon>Pseudomonadati</taxon>
        <taxon>Pseudomonadota</taxon>
        <taxon>Gammaproteobacteria</taxon>
        <taxon>Cellvibrionales</taxon>
        <taxon>Halieaceae</taxon>
        <taxon>Candidatus Paraluminiphilus</taxon>
    </lineage>
</organism>
<gene>
    <name evidence="2" type="ORF">E0F26_01325</name>
</gene>
<dbReference type="RefSeq" id="WP_279242243.1">
    <property type="nucleotide sequence ID" value="NZ_CP036501.1"/>
</dbReference>
<sequence length="327" mass="36465">MKTQVTTVCDLEKELPPDAPDAPKWLVKALQVPREEGFIESQGCDVHYFRWGNPENPPLILMHGFLAHARCMAFIAPFLAENYHVVAYDLTGMGDSGVRDAYPDSVRAQEVVDVAQKTGLFEHAQKPIVIAHSYGGHVGLTAMNEHHSLFGGLIICDLMVLRLERLKAHFAGGRPLRSDPNRPNRVYPDYAAAKARFVLSPNQPCGEPYLFDYMAFHSLKEVEGGWTWKFDTSVFDSDFSVRDRILHQAEAVVAAPGRKAYIYGQESLLFDDDSADYVREMGGTDMPFIGVPGARHHLMLDEPIAFVSTLRSVLALWSASEESEASR</sequence>
<evidence type="ECO:0000313" key="2">
    <source>
        <dbReference type="EMBL" id="UZP73456.1"/>
    </source>
</evidence>
<evidence type="ECO:0000259" key="1">
    <source>
        <dbReference type="Pfam" id="PF12697"/>
    </source>
</evidence>
<dbReference type="PANTHER" id="PTHR43194:SF2">
    <property type="entry name" value="PEROXISOMAL MEMBRANE PROTEIN LPX1"/>
    <property type="match status" value="1"/>
</dbReference>
<dbReference type="Proteomes" id="UP001317963">
    <property type="component" value="Chromosome"/>
</dbReference>
<dbReference type="InterPro" id="IPR000073">
    <property type="entry name" value="AB_hydrolase_1"/>
</dbReference>
<dbReference type="GO" id="GO:0016787">
    <property type="term" value="F:hydrolase activity"/>
    <property type="evidence" value="ECO:0007669"/>
    <property type="project" value="UniProtKB-KW"/>
</dbReference>
<feature type="domain" description="AB hydrolase-1" evidence="1">
    <location>
        <begin position="59"/>
        <end position="307"/>
    </location>
</feature>
<dbReference type="Pfam" id="PF12697">
    <property type="entry name" value="Abhydrolase_6"/>
    <property type="match status" value="1"/>
</dbReference>
<reference evidence="2 3" key="1">
    <citation type="submission" date="2019-02" db="EMBL/GenBank/DDBJ databases">
        <title>Halieaceae_genomes.</title>
        <authorList>
            <person name="Li S.-H."/>
        </authorList>
    </citation>
    <scope>NUCLEOTIDE SEQUENCE [LARGE SCALE GENOMIC DNA]</scope>
    <source>
        <strain evidence="2 3">JH123</strain>
    </source>
</reference>
<proteinExistence type="predicted"/>
<accession>A0ABY6Q5B0</accession>